<sequence length="73" mass="8430">MAVVWWVNNLQTFGNWIKLSSGESLHSAYLPWRMLIIPCPNIKVGEMASMLLCSKVWSWPSKVHFLEIHNTMA</sequence>
<protein>
    <submittedName>
        <fullName evidence="1">Uncharacterized protein</fullName>
    </submittedName>
</protein>
<dbReference type="AlphaFoldDB" id="A0A445CKL8"/>
<evidence type="ECO:0000313" key="2">
    <source>
        <dbReference type="Proteomes" id="UP000289738"/>
    </source>
</evidence>
<keyword evidence="2" id="KW-1185">Reference proteome</keyword>
<dbReference type="EMBL" id="SDMP01000006">
    <property type="protein sequence ID" value="RYR51458.1"/>
    <property type="molecule type" value="Genomic_DNA"/>
</dbReference>
<accession>A0A445CKL8</accession>
<gene>
    <name evidence="1" type="ORF">Ahy_A06g026476</name>
</gene>
<reference evidence="1 2" key="1">
    <citation type="submission" date="2019-01" db="EMBL/GenBank/DDBJ databases">
        <title>Sequencing of cultivated peanut Arachis hypogaea provides insights into genome evolution and oil improvement.</title>
        <authorList>
            <person name="Chen X."/>
        </authorList>
    </citation>
    <scope>NUCLEOTIDE SEQUENCE [LARGE SCALE GENOMIC DNA]</scope>
    <source>
        <strain evidence="2">cv. Fuhuasheng</strain>
        <tissue evidence="1">Leaves</tissue>
    </source>
</reference>
<dbReference type="Proteomes" id="UP000289738">
    <property type="component" value="Chromosome A06"/>
</dbReference>
<name>A0A445CKL8_ARAHY</name>
<organism evidence="1 2">
    <name type="scientific">Arachis hypogaea</name>
    <name type="common">Peanut</name>
    <dbReference type="NCBI Taxonomy" id="3818"/>
    <lineage>
        <taxon>Eukaryota</taxon>
        <taxon>Viridiplantae</taxon>
        <taxon>Streptophyta</taxon>
        <taxon>Embryophyta</taxon>
        <taxon>Tracheophyta</taxon>
        <taxon>Spermatophyta</taxon>
        <taxon>Magnoliopsida</taxon>
        <taxon>eudicotyledons</taxon>
        <taxon>Gunneridae</taxon>
        <taxon>Pentapetalae</taxon>
        <taxon>rosids</taxon>
        <taxon>fabids</taxon>
        <taxon>Fabales</taxon>
        <taxon>Fabaceae</taxon>
        <taxon>Papilionoideae</taxon>
        <taxon>50 kb inversion clade</taxon>
        <taxon>dalbergioids sensu lato</taxon>
        <taxon>Dalbergieae</taxon>
        <taxon>Pterocarpus clade</taxon>
        <taxon>Arachis</taxon>
    </lineage>
</organism>
<evidence type="ECO:0000313" key="1">
    <source>
        <dbReference type="EMBL" id="RYR51458.1"/>
    </source>
</evidence>
<proteinExistence type="predicted"/>
<comment type="caution">
    <text evidence="1">The sequence shown here is derived from an EMBL/GenBank/DDBJ whole genome shotgun (WGS) entry which is preliminary data.</text>
</comment>